<comment type="caution">
    <text evidence="1">The sequence shown here is derived from an EMBL/GenBank/DDBJ whole genome shotgun (WGS) entry which is preliminary data.</text>
</comment>
<organism evidence="1 2">
    <name type="scientific">Cirrhinus molitorella</name>
    <name type="common">mud carp</name>
    <dbReference type="NCBI Taxonomy" id="172907"/>
    <lineage>
        <taxon>Eukaryota</taxon>
        <taxon>Metazoa</taxon>
        <taxon>Chordata</taxon>
        <taxon>Craniata</taxon>
        <taxon>Vertebrata</taxon>
        <taxon>Euteleostomi</taxon>
        <taxon>Actinopterygii</taxon>
        <taxon>Neopterygii</taxon>
        <taxon>Teleostei</taxon>
        <taxon>Ostariophysi</taxon>
        <taxon>Cypriniformes</taxon>
        <taxon>Cyprinidae</taxon>
        <taxon>Labeoninae</taxon>
        <taxon>Labeonini</taxon>
        <taxon>Cirrhinus</taxon>
    </lineage>
</organism>
<name>A0ABR3N027_9TELE</name>
<keyword evidence="2" id="KW-1185">Reference proteome</keyword>
<dbReference type="Proteomes" id="UP001558613">
    <property type="component" value="Unassembled WGS sequence"/>
</dbReference>
<protein>
    <submittedName>
        <fullName evidence="1">Uncharacterized protein</fullName>
    </submittedName>
</protein>
<evidence type="ECO:0000313" key="1">
    <source>
        <dbReference type="EMBL" id="KAL1270243.1"/>
    </source>
</evidence>
<gene>
    <name evidence="1" type="ORF">QQF64_032532</name>
</gene>
<accession>A0ABR3N027</accession>
<sequence>MSARYLSVLPAAPQRTDSLSQGFTTTPTHSHVSLHNSAGGTQLKTPLSVPLSLTHTHTHRPQPHYCFMGGPFMFFAGGRGDILRVADPALMLLTHRMLMTVTAVMRKNNIDVLFQEQLGC</sequence>
<reference evidence="1 2" key="1">
    <citation type="submission" date="2023-09" db="EMBL/GenBank/DDBJ databases">
        <authorList>
            <person name="Wang M."/>
        </authorList>
    </citation>
    <scope>NUCLEOTIDE SEQUENCE [LARGE SCALE GENOMIC DNA]</scope>
    <source>
        <strain evidence="1">GT-2023</strain>
        <tissue evidence="1">Liver</tissue>
    </source>
</reference>
<dbReference type="EMBL" id="JAYMGO010000008">
    <property type="protein sequence ID" value="KAL1270243.1"/>
    <property type="molecule type" value="Genomic_DNA"/>
</dbReference>
<evidence type="ECO:0000313" key="2">
    <source>
        <dbReference type="Proteomes" id="UP001558613"/>
    </source>
</evidence>
<proteinExistence type="predicted"/>